<evidence type="ECO:0000256" key="4">
    <source>
        <dbReference type="SAM" id="SignalP"/>
    </source>
</evidence>
<dbReference type="EMBL" id="CP000510">
    <property type="protein sequence ID" value="ABM04709.1"/>
    <property type="molecule type" value="Genomic_DNA"/>
</dbReference>
<dbReference type="RefSeq" id="WP_011771263.1">
    <property type="nucleotide sequence ID" value="NC_008709.1"/>
</dbReference>
<dbReference type="InterPro" id="IPR026045">
    <property type="entry name" value="Ferric-bd"/>
</dbReference>
<evidence type="ECO:0000256" key="1">
    <source>
        <dbReference type="ARBA" id="ARBA00008520"/>
    </source>
</evidence>
<comment type="similarity">
    <text evidence="1">Belongs to the bacterial solute-binding protein 1 family.</text>
</comment>
<keyword evidence="2 4" id="KW-0732">Signal</keyword>
<evidence type="ECO:0000256" key="3">
    <source>
        <dbReference type="PIRSR" id="PIRSR002825-1"/>
    </source>
</evidence>
<feature type="chain" id="PRO_5002637215" evidence="4">
    <location>
        <begin position="26"/>
        <end position="339"/>
    </location>
</feature>
<dbReference type="HOGENOM" id="CLU_026974_2_1_6"/>
<dbReference type="AlphaFoldDB" id="A1SYZ4"/>
<dbReference type="STRING" id="357804.Ping_3007"/>
<dbReference type="PIRSF" id="PIRSF002825">
    <property type="entry name" value="CfbpA"/>
    <property type="match status" value="1"/>
</dbReference>
<dbReference type="PANTHER" id="PTHR30006:SF15">
    <property type="entry name" value="IRON-UTILIZATION PERIPLASMIC PROTEIN"/>
    <property type="match status" value="1"/>
</dbReference>
<dbReference type="KEGG" id="pin:Ping_3007"/>
<sequence length="339" mass="37699">MFIKKLLTSAAIFSTLSVSSFTAYAEEVNIYSFRQPFLIEPIMEKFTKQTGIKVNILFAKSGLIERVKREGKLSPADLVLTSDFSRLMMINDERLTQSVDSKILTENIPSQYRDPQQHWFALTTRVRNIYSSAERVGPTPNITYQDLASPEFKGKVCMRAGKHPYNVSLLASVIAHEGKANAKTWLEGLKANLARKPQGNDRAQVKAIKDGLCDYALGNSYYLGKMLADPQQLSWAEAVNINFPNQTTTGSHINVSGVVLTKYAPNKASAIKLMEFLSGETAQQIYAEANYEYPVNANVAPSELVGSWGEFKADSISLSDIAKQHRTAVKLLDEVKFDL</sequence>
<feature type="signal peptide" evidence="4">
    <location>
        <begin position="1"/>
        <end position="25"/>
    </location>
</feature>
<accession>A1SYZ4</accession>
<name>A1SYZ4_PSYIN</name>
<dbReference type="OrthoDB" id="9769567at2"/>
<reference evidence="5 6" key="1">
    <citation type="submission" date="2007-01" db="EMBL/GenBank/DDBJ databases">
        <title>Complete sequence of Psychromonas ingrahamii 37.</title>
        <authorList>
            <consortium name="US DOE Joint Genome Institute"/>
            <person name="Copeland A."/>
            <person name="Lucas S."/>
            <person name="Lapidus A."/>
            <person name="Barry K."/>
            <person name="Detter J.C."/>
            <person name="Glavina del Rio T."/>
            <person name="Hammon N."/>
            <person name="Israni S."/>
            <person name="Dalin E."/>
            <person name="Tice H."/>
            <person name="Pitluck S."/>
            <person name="Thompson L.S."/>
            <person name="Brettin T."/>
            <person name="Bruce D."/>
            <person name="Han C."/>
            <person name="Tapia R."/>
            <person name="Schmutz J."/>
            <person name="Larimer F."/>
            <person name="Land M."/>
            <person name="Hauser L."/>
            <person name="Kyrpides N."/>
            <person name="Ivanova N."/>
            <person name="Staley J."/>
            <person name="Richardson P."/>
        </authorList>
    </citation>
    <scope>NUCLEOTIDE SEQUENCE [LARGE SCALE GENOMIC DNA]</scope>
    <source>
        <strain evidence="5 6">37</strain>
    </source>
</reference>
<evidence type="ECO:0000313" key="5">
    <source>
        <dbReference type="EMBL" id="ABM04709.1"/>
    </source>
</evidence>
<dbReference type="PANTHER" id="PTHR30006">
    <property type="entry name" value="THIAMINE-BINDING PERIPLASMIC PROTEIN-RELATED"/>
    <property type="match status" value="1"/>
</dbReference>
<dbReference type="Pfam" id="PF13343">
    <property type="entry name" value="SBP_bac_6"/>
    <property type="match status" value="1"/>
</dbReference>
<organism evidence="5 6">
    <name type="scientific">Psychromonas ingrahamii (strain DSM 17664 / CCUG 51855 / 37)</name>
    <dbReference type="NCBI Taxonomy" id="357804"/>
    <lineage>
        <taxon>Bacteria</taxon>
        <taxon>Pseudomonadati</taxon>
        <taxon>Pseudomonadota</taxon>
        <taxon>Gammaproteobacteria</taxon>
        <taxon>Alteromonadales</taxon>
        <taxon>Psychromonadaceae</taxon>
        <taxon>Psychromonas</taxon>
    </lineage>
</organism>
<keyword evidence="3" id="KW-0408">Iron</keyword>
<evidence type="ECO:0000256" key="2">
    <source>
        <dbReference type="ARBA" id="ARBA00022729"/>
    </source>
</evidence>
<protein>
    <submittedName>
        <fullName evidence="5">ABC iron(III) transporter periplasmic binding protein</fullName>
    </submittedName>
</protein>
<evidence type="ECO:0000313" key="6">
    <source>
        <dbReference type="Proteomes" id="UP000000639"/>
    </source>
</evidence>
<dbReference type="eggNOG" id="COG1840">
    <property type="taxonomic scope" value="Bacteria"/>
</dbReference>
<proteinExistence type="inferred from homology"/>
<dbReference type="Proteomes" id="UP000000639">
    <property type="component" value="Chromosome"/>
</dbReference>
<dbReference type="GO" id="GO:0030288">
    <property type="term" value="C:outer membrane-bounded periplasmic space"/>
    <property type="evidence" value="ECO:0007669"/>
    <property type="project" value="TreeGrafter"/>
</dbReference>
<feature type="binding site" evidence="3">
    <location>
        <position position="221"/>
    </location>
    <ligand>
        <name>Fe cation</name>
        <dbReference type="ChEBI" id="CHEBI:24875"/>
    </ligand>
</feature>
<keyword evidence="3" id="KW-0479">Metal-binding</keyword>
<dbReference type="GO" id="GO:0046872">
    <property type="term" value="F:metal ion binding"/>
    <property type="evidence" value="ECO:0007669"/>
    <property type="project" value="UniProtKB-KW"/>
</dbReference>
<feature type="binding site" evidence="3">
    <location>
        <position position="222"/>
    </location>
    <ligand>
        <name>Fe cation</name>
        <dbReference type="ChEBI" id="CHEBI:24875"/>
    </ligand>
</feature>
<keyword evidence="6" id="KW-1185">Reference proteome</keyword>
<dbReference type="Gene3D" id="3.40.190.10">
    <property type="entry name" value="Periplasmic binding protein-like II"/>
    <property type="match status" value="2"/>
</dbReference>
<dbReference type="SUPFAM" id="SSF53850">
    <property type="entry name" value="Periplasmic binding protein-like II"/>
    <property type="match status" value="1"/>
</dbReference>
<gene>
    <name evidence="5" type="ordered locus">Ping_3007</name>
</gene>
<dbReference type="CDD" id="cd13542">
    <property type="entry name" value="PBP2_FutA1_ilke"/>
    <property type="match status" value="1"/>
</dbReference>